<dbReference type="PANTHER" id="PTHR12110:SF41">
    <property type="entry name" value="INOSOSE DEHYDRATASE"/>
    <property type="match status" value="1"/>
</dbReference>
<keyword evidence="2" id="KW-0413">Isomerase</keyword>
<dbReference type="Gene3D" id="3.20.20.150">
    <property type="entry name" value="Divalent-metal-dependent TIM barrel enzymes"/>
    <property type="match status" value="1"/>
</dbReference>
<proteinExistence type="predicted"/>
<dbReference type="InterPro" id="IPR036237">
    <property type="entry name" value="Xyl_isomerase-like_sf"/>
</dbReference>
<accession>A0A6B0YU30</accession>
<dbReference type="GO" id="GO:0016853">
    <property type="term" value="F:isomerase activity"/>
    <property type="evidence" value="ECO:0007669"/>
    <property type="project" value="UniProtKB-KW"/>
</dbReference>
<dbReference type="InterPro" id="IPR050312">
    <property type="entry name" value="IolE/XylAMocC-like"/>
</dbReference>
<gene>
    <name evidence="2" type="ORF">F4Y42_12290</name>
</gene>
<dbReference type="InterPro" id="IPR013022">
    <property type="entry name" value="Xyl_isomerase-like_TIM-brl"/>
</dbReference>
<evidence type="ECO:0000313" key="2">
    <source>
        <dbReference type="EMBL" id="MXY94213.1"/>
    </source>
</evidence>
<comment type="caution">
    <text evidence="2">The sequence shown here is derived from an EMBL/GenBank/DDBJ whole genome shotgun (WGS) entry which is preliminary data.</text>
</comment>
<feature type="domain" description="Xylose isomerase-like TIM barrel" evidence="1">
    <location>
        <begin position="21"/>
        <end position="244"/>
    </location>
</feature>
<dbReference type="Pfam" id="PF01261">
    <property type="entry name" value="AP_endonuc_2"/>
    <property type="match status" value="1"/>
</dbReference>
<reference evidence="2" key="1">
    <citation type="submission" date="2019-09" db="EMBL/GenBank/DDBJ databases">
        <title>Characterisation of the sponge microbiome using genome-centric metagenomics.</title>
        <authorList>
            <person name="Engelberts J.P."/>
            <person name="Robbins S.J."/>
            <person name="De Goeij J.M."/>
            <person name="Aranda M."/>
            <person name="Bell S.C."/>
            <person name="Webster N.S."/>
        </authorList>
    </citation>
    <scope>NUCLEOTIDE SEQUENCE</scope>
    <source>
        <strain evidence="2">SB0664_bin_27</strain>
    </source>
</reference>
<dbReference type="PANTHER" id="PTHR12110">
    <property type="entry name" value="HYDROXYPYRUVATE ISOMERASE"/>
    <property type="match status" value="1"/>
</dbReference>
<dbReference type="AlphaFoldDB" id="A0A6B0YU30"/>
<protein>
    <submittedName>
        <fullName evidence="2">Sugar phosphate isomerase/epimerase</fullName>
    </submittedName>
</protein>
<sequence length="258" mass="28275">MFLPGLVSITFRQLTAAEIIALVTQAGLAAVEWGGDIHVPHGDETQARTVARMAADADLHVAAYGSYYRVGHPETGPFEAVLASAVALGAPQIRVWPGNQGSDDADEAYFQTVVEDSRRIADLAQAEGVGIVYEFHANTLTDTNAAALRLLQGVDHDNVRSLWQPPRFAAPADNLAGLEMLRPWLEHLHVFHWHLQTGERRPLAEGEDLWRDYLAHAAHPDRTRYALLEFVEDDAPEAFLRDAATLLRWLGNGSAASS</sequence>
<dbReference type="SUPFAM" id="SSF51658">
    <property type="entry name" value="Xylose isomerase-like"/>
    <property type="match status" value="1"/>
</dbReference>
<dbReference type="EMBL" id="VXRG01000103">
    <property type="protein sequence ID" value="MXY94213.1"/>
    <property type="molecule type" value="Genomic_DNA"/>
</dbReference>
<organism evidence="2">
    <name type="scientific">Caldilineaceae bacterium SB0664_bin_27</name>
    <dbReference type="NCBI Taxonomy" id="2605260"/>
    <lineage>
        <taxon>Bacteria</taxon>
        <taxon>Bacillati</taxon>
        <taxon>Chloroflexota</taxon>
        <taxon>Caldilineae</taxon>
        <taxon>Caldilineales</taxon>
        <taxon>Caldilineaceae</taxon>
    </lineage>
</organism>
<name>A0A6B0YU30_9CHLR</name>
<evidence type="ECO:0000259" key="1">
    <source>
        <dbReference type="Pfam" id="PF01261"/>
    </source>
</evidence>